<comment type="subcellular location">
    <subcellularLocation>
        <location evidence="1">Cell membrane</location>
        <topology evidence="1">Multi-pass membrane protein</topology>
    </subcellularLocation>
</comment>
<dbReference type="Pfam" id="PF01312">
    <property type="entry name" value="Bac_export_2"/>
    <property type="match status" value="1"/>
</dbReference>
<keyword evidence="7 13" id="KW-1005">Bacterial flagellum biogenesis</keyword>
<proteinExistence type="inferred from homology"/>
<keyword evidence="4 13" id="KW-0813">Transport</keyword>
<evidence type="ECO:0000256" key="11">
    <source>
        <dbReference type="ARBA" id="ARBA00023225"/>
    </source>
</evidence>
<reference evidence="16 18" key="2">
    <citation type="submission" date="2018-06" db="EMBL/GenBank/DDBJ databases">
        <authorList>
            <consortium name="Pathogen Informatics"/>
            <person name="Doyle S."/>
        </authorList>
    </citation>
    <scope>NUCLEOTIDE SEQUENCE [LARGE SCALE GENOMIC DNA]</scope>
    <source>
        <strain evidence="16 18">NCTC12022</strain>
    </source>
</reference>
<evidence type="ECO:0000313" key="15">
    <source>
        <dbReference type="EMBL" id="KTD02098.1"/>
    </source>
</evidence>
<dbReference type="PATRIC" id="fig|453.4.peg.917"/>
<keyword evidence="10 13" id="KW-0472">Membrane</keyword>
<evidence type="ECO:0000313" key="17">
    <source>
        <dbReference type="Proteomes" id="UP000054698"/>
    </source>
</evidence>
<reference evidence="15 17" key="1">
    <citation type="submission" date="2015-11" db="EMBL/GenBank/DDBJ databases">
        <title>Genomic analysis of 38 Legionella species identifies large and diverse effector repertoires.</title>
        <authorList>
            <person name="Burstein D."/>
            <person name="Amaro F."/>
            <person name="Zusman T."/>
            <person name="Lifshitz Z."/>
            <person name="Cohen O."/>
            <person name="Gilbert J.A."/>
            <person name="Pupko T."/>
            <person name="Shuman H.A."/>
            <person name="Segal G."/>
        </authorList>
    </citation>
    <scope>NUCLEOTIDE SEQUENCE [LARGE SCALE GENOMIC DNA]</scope>
    <source>
        <strain evidence="15 17">WO-44C</strain>
    </source>
</reference>
<evidence type="ECO:0000256" key="1">
    <source>
        <dbReference type="ARBA" id="ARBA00004651"/>
    </source>
</evidence>
<keyword evidence="15" id="KW-0282">Flagellum</keyword>
<dbReference type="PANTHER" id="PTHR30531">
    <property type="entry name" value="FLAGELLAR BIOSYNTHETIC PROTEIN FLHB"/>
    <property type="match status" value="1"/>
</dbReference>
<dbReference type="InterPro" id="IPR006136">
    <property type="entry name" value="FlhB"/>
</dbReference>
<dbReference type="EMBL" id="LNYB01000025">
    <property type="protein sequence ID" value="KTD02098.1"/>
    <property type="molecule type" value="Genomic_DNA"/>
</dbReference>
<keyword evidence="8 13" id="KW-0653">Protein transport</keyword>
<feature type="transmembrane region" description="Helical" evidence="13">
    <location>
        <begin position="35"/>
        <end position="55"/>
    </location>
</feature>
<feature type="region of interest" description="Disordered" evidence="14">
    <location>
        <begin position="1"/>
        <end position="25"/>
    </location>
</feature>
<sequence>MAEDEQQAQEKTEQPSLKRLKEAREKGQVARSKDFNATVILLFSGGGFLIFGHYLSEQFMMMMRQSFDFNSSILTTPNLTLERLYFLVTAGFWAALPILLFILLFSLSAPLLMGGWVFSLESLQPQLSRLSLLKGLKRMVSLKGLVEMVKSLAKFLLLSIIAILVLRWQIPALLALAGFPLAGAVGSGLMIVAISFLMISASLIFIALVDVPFQLHEHNKQLKMTKQELKDEYKETEGKPEVKSHIRRTQQEMAKRRMMSDVPKADVVLTNPSHYAVALSYKQNGNRAPVVIAKGKDLIALQISRVALANDVPLLTLPPLARAIYFSTDLNAEIPRGLYVAVAQVLAYIFQLNDKRNYEREPAILQDLLIPDELKRNAEENL</sequence>
<evidence type="ECO:0000256" key="9">
    <source>
        <dbReference type="ARBA" id="ARBA00022989"/>
    </source>
</evidence>
<keyword evidence="15" id="KW-0969">Cilium</keyword>
<feature type="transmembrane region" description="Helical" evidence="13">
    <location>
        <begin position="84"/>
        <end position="105"/>
    </location>
</feature>
<feature type="transmembrane region" description="Helical" evidence="13">
    <location>
        <begin position="152"/>
        <end position="170"/>
    </location>
</feature>
<evidence type="ECO:0000313" key="18">
    <source>
        <dbReference type="Proteomes" id="UP000251942"/>
    </source>
</evidence>
<organism evidence="15 17">
    <name type="scientific">Legionella feeleii</name>
    <dbReference type="NCBI Taxonomy" id="453"/>
    <lineage>
        <taxon>Bacteria</taxon>
        <taxon>Pseudomonadati</taxon>
        <taxon>Pseudomonadota</taxon>
        <taxon>Gammaproteobacteria</taxon>
        <taxon>Legionellales</taxon>
        <taxon>Legionellaceae</taxon>
        <taxon>Legionella</taxon>
    </lineage>
</organism>
<evidence type="ECO:0000256" key="7">
    <source>
        <dbReference type="ARBA" id="ARBA00022795"/>
    </source>
</evidence>
<dbReference type="PRINTS" id="PR00950">
    <property type="entry name" value="TYPE3IMSPROT"/>
</dbReference>
<dbReference type="PANTHER" id="PTHR30531:SF12">
    <property type="entry name" value="FLAGELLAR BIOSYNTHETIC PROTEIN FLHB"/>
    <property type="match status" value="1"/>
</dbReference>
<evidence type="ECO:0000256" key="5">
    <source>
        <dbReference type="ARBA" id="ARBA00022475"/>
    </source>
</evidence>
<dbReference type="STRING" id="453.Lfee_0849"/>
<dbReference type="OrthoDB" id="9807950at2"/>
<keyword evidence="5 13" id="KW-1003">Cell membrane</keyword>
<gene>
    <name evidence="16" type="primary">flhB_1</name>
    <name evidence="13" type="synonym">flhB</name>
    <name evidence="15" type="ORF">Lfee_0849</name>
    <name evidence="16" type="ORF">NCTC12022_03033</name>
</gene>
<evidence type="ECO:0000256" key="8">
    <source>
        <dbReference type="ARBA" id="ARBA00022927"/>
    </source>
</evidence>
<protein>
    <recommendedName>
        <fullName evidence="3 13">Flagellar biosynthetic protein FlhB</fullName>
    </recommendedName>
</protein>
<evidence type="ECO:0000256" key="4">
    <source>
        <dbReference type="ARBA" id="ARBA00022448"/>
    </source>
</evidence>
<dbReference type="GO" id="GO:0005886">
    <property type="term" value="C:plasma membrane"/>
    <property type="evidence" value="ECO:0007669"/>
    <property type="project" value="UniProtKB-SubCell"/>
</dbReference>
<dbReference type="EMBL" id="UASS01000037">
    <property type="protein sequence ID" value="SPX62275.1"/>
    <property type="molecule type" value="Genomic_DNA"/>
</dbReference>
<dbReference type="NCBIfam" id="TIGR00328">
    <property type="entry name" value="flhB"/>
    <property type="match status" value="1"/>
</dbReference>
<evidence type="ECO:0000256" key="13">
    <source>
        <dbReference type="RuleBase" id="RU364091"/>
    </source>
</evidence>
<keyword evidence="6 13" id="KW-0812">Transmembrane</keyword>
<keyword evidence="9 13" id="KW-1133">Transmembrane helix</keyword>
<keyword evidence="15" id="KW-0966">Cell projection</keyword>
<dbReference type="GO" id="GO:0009306">
    <property type="term" value="P:protein secretion"/>
    <property type="evidence" value="ECO:0007669"/>
    <property type="project" value="InterPro"/>
</dbReference>
<evidence type="ECO:0000256" key="2">
    <source>
        <dbReference type="ARBA" id="ARBA00010690"/>
    </source>
</evidence>
<keyword evidence="17" id="KW-1185">Reference proteome</keyword>
<dbReference type="Proteomes" id="UP000251942">
    <property type="component" value="Unassembled WGS sequence"/>
</dbReference>
<name>A0A0W0U225_9GAMM</name>
<comment type="caution">
    <text evidence="13">Lacks conserved residue(s) required for the propagation of feature annotation.</text>
</comment>
<dbReference type="AlphaFoldDB" id="A0A0W0U225"/>
<dbReference type="Gene3D" id="3.40.1690.10">
    <property type="entry name" value="secretion proteins EscU"/>
    <property type="match status" value="1"/>
</dbReference>
<evidence type="ECO:0000256" key="10">
    <source>
        <dbReference type="ARBA" id="ARBA00023136"/>
    </source>
</evidence>
<evidence type="ECO:0000256" key="6">
    <source>
        <dbReference type="ARBA" id="ARBA00022692"/>
    </source>
</evidence>
<comment type="similarity">
    <text evidence="2 13">Belongs to the type III secretion exporter family.</text>
</comment>
<dbReference type="Gene3D" id="6.10.250.2080">
    <property type="match status" value="1"/>
</dbReference>
<dbReference type="InterPro" id="IPR029025">
    <property type="entry name" value="T3SS_substrate_exporter_C"/>
</dbReference>
<dbReference type="GO" id="GO:0044780">
    <property type="term" value="P:bacterial-type flagellum assembly"/>
    <property type="evidence" value="ECO:0007669"/>
    <property type="project" value="InterPro"/>
</dbReference>
<evidence type="ECO:0000313" key="16">
    <source>
        <dbReference type="EMBL" id="SPX62275.1"/>
    </source>
</evidence>
<evidence type="ECO:0000256" key="12">
    <source>
        <dbReference type="ARBA" id="ARBA00025078"/>
    </source>
</evidence>
<dbReference type="SUPFAM" id="SSF160544">
    <property type="entry name" value="EscU C-terminal domain-like"/>
    <property type="match status" value="1"/>
</dbReference>
<dbReference type="Proteomes" id="UP000054698">
    <property type="component" value="Unassembled WGS sequence"/>
</dbReference>
<comment type="function">
    <text evidence="12 13">Required for formation of the rod structure in the basal body of the flagellar apparatus. Together with FliI and FliH, may constitute the export apparatus of flagellin.</text>
</comment>
<dbReference type="InterPro" id="IPR006135">
    <property type="entry name" value="T3SS_substrate_exporter"/>
</dbReference>
<keyword evidence="11 13" id="KW-1006">Bacterial flagellum protein export</keyword>
<dbReference type="RefSeq" id="WP_058444213.1">
    <property type="nucleotide sequence ID" value="NZ_CAAAHT010000044.1"/>
</dbReference>
<evidence type="ECO:0000256" key="3">
    <source>
        <dbReference type="ARBA" id="ARBA00021622"/>
    </source>
</evidence>
<evidence type="ECO:0000256" key="14">
    <source>
        <dbReference type="SAM" id="MobiDB-lite"/>
    </source>
</evidence>
<accession>A0A0W0U225</accession>